<evidence type="ECO:0000256" key="5">
    <source>
        <dbReference type="RuleBase" id="RU003690"/>
    </source>
</evidence>
<evidence type="ECO:0000313" key="7">
    <source>
        <dbReference type="EMBL" id="OJG16732.1"/>
    </source>
</evidence>
<sequence>MISYFLVALKVINKKIKNGGFMMGFRKDFLWGGATAANQCEGGYNEGGRGLANVDVVPIGPDRFPVITGEMKMFDFDDEHFYPAKEAIDMYHRWREDIALFAEMGFKTYRLSIAWSRIFPKGDEKKPNEEGLKFYEDIFKECKKYGIEPLVTITHFDCPMHLIEEYGAWRSRELIGFYENLCRVIFNRYKGLVKYWLTFNEINMILHAPFMGAGLYFEPGENKEQVKYQAAHHELVASALATKIAHEVDPENQVGCMLAAGAYYPYSCKPEDVWASRNNDRENYFFIDVQSRGEYPAYALKELERNGIELKMEAGDLELLKENTVDFISFSYYSSRVSTTDPELLEQTEGNIFASVKNPYLKASEWGWQIDPLGLRITLNDIYDRYQKPLFIVENGLGAVDTPDSDGYVIDDYRIEYLAAHIAAMKDAVELDGVDLLGYTTWGCIDLVSAGTGEMKKRYGFIYVDRDNAGNGTLARTKKKSFDWYKQVIATNGEDLSAE</sequence>
<dbReference type="STRING" id="317010.RU96_GL000199"/>
<dbReference type="InterPro" id="IPR001360">
    <property type="entry name" value="Glyco_hydro_1"/>
</dbReference>
<dbReference type="PROSITE" id="PS00572">
    <property type="entry name" value="GLYCOSYL_HYDROL_F1_1"/>
    <property type="match status" value="1"/>
</dbReference>
<evidence type="ECO:0000256" key="3">
    <source>
        <dbReference type="ARBA" id="ARBA00023295"/>
    </source>
</evidence>
<dbReference type="GO" id="GO:0005829">
    <property type="term" value="C:cytosol"/>
    <property type="evidence" value="ECO:0007669"/>
    <property type="project" value="TreeGrafter"/>
</dbReference>
<dbReference type="PROSITE" id="PS00653">
    <property type="entry name" value="GLYCOSYL_HYDROL_F1_2"/>
    <property type="match status" value="1"/>
</dbReference>
<dbReference type="NCBIfam" id="NF007158">
    <property type="entry name" value="PRK09593.1"/>
    <property type="match status" value="1"/>
</dbReference>
<dbReference type="SUPFAM" id="SSF51445">
    <property type="entry name" value="(Trans)glycosidases"/>
    <property type="match status" value="1"/>
</dbReference>
<accession>A0A1L8RAI1</accession>
<feature type="active site" description="Nucleophile" evidence="4">
    <location>
        <position position="394"/>
    </location>
</feature>
<evidence type="ECO:0000256" key="2">
    <source>
        <dbReference type="ARBA" id="ARBA00022801"/>
    </source>
</evidence>
<comment type="similarity">
    <text evidence="1 5">Belongs to the glycosyl hydrolase 1 family.</text>
</comment>
<dbReference type="AlphaFoldDB" id="A0A1L8RAI1"/>
<dbReference type="EMBL" id="JXKG01000001">
    <property type="protein sequence ID" value="OJG16732.1"/>
    <property type="molecule type" value="Genomic_DNA"/>
</dbReference>
<dbReference type="PANTHER" id="PTHR10353">
    <property type="entry name" value="GLYCOSYL HYDROLASE"/>
    <property type="match status" value="1"/>
</dbReference>
<evidence type="ECO:0000256" key="4">
    <source>
        <dbReference type="PROSITE-ProRule" id="PRU10055"/>
    </source>
</evidence>
<gene>
    <name evidence="7" type="ORF">RU96_GL000199</name>
</gene>
<evidence type="ECO:0000313" key="8">
    <source>
        <dbReference type="Proteomes" id="UP000182835"/>
    </source>
</evidence>
<evidence type="ECO:0000256" key="6">
    <source>
        <dbReference type="RuleBase" id="RU004468"/>
    </source>
</evidence>
<dbReference type="NCBIfam" id="NF007154">
    <property type="entry name" value="PRK09589.1"/>
    <property type="match status" value="1"/>
</dbReference>
<proteinExistence type="inferred from homology"/>
<organism evidence="7 8">
    <name type="scientific">Enterococcus canintestini</name>
    <dbReference type="NCBI Taxonomy" id="317010"/>
    <lineage>
        <taxon>Bacteria</taxon>
        <taxon>Bacillati</taxon>
        <taxon>Bacillota</taxon>
        <taxon>Bacilli</taxon>
        <taxon>Lactobacillales</taxon>
        <taxon>Enterococcaceae</taxon>
        <taxon>Enterococcus</taxon>
    </lineage>
</organism>
<reference evidence="7 8" key="1">
    <citation type="submission" date="2014-12" db="EMBL/GenBank/DDBJ databases">
        <title>Draft genome sequences of 29 type strains of Enterococci.</title>
        <authorList>
            <person name="Zhong Z."/>
            <person name="Sun Z."/>
            <person name="Liu W."/>
            <person name="Zhang W."/>
            <person name="Zhang H."/>
        </authorList>
    </citation>
    <scope>NUCLEOTIDE SEQUENCE [LARGE SCALE GENOMIC DNA]</scope>
    <source>
        <strain evidence="7 8">DSM 21207</strain>
    </source>
</reference>
<evidence type="ECO:0000256" key="1">
    <source>
        <dbReference type="ARBA" id="ARBA00010838"/>
    </source>
</evidence>
<dbReference type="Proteomes" id="UP000182835">
    <property type="component" value="Unassembled WGS sequence"/>
</dbReference>
<dbReference type="PANTHER" id="PTHR10353:SF296">
    <property type="entry name" value="6-PHOSPHO-BETA-GLUCOSIDASE"/>
    <property type="match status" value="1"/>
</dbReference>
<comment type="caution">
    <text evidence="7">The sequence shown here is derived from an EMBL/GenBank/DDBJ whole genome shotgun (WGS) entry which is preliminary data.</text>
</comment>
<dbReference type="InterPro" id="IPR017853">
    <property type="entry name" value="GH"/>
</dbReference>
<keyword evidence="3 6" id="KW-0326">Glycosidase</keyword>
<dbReference type="Gene3D" id="3.20.20.80">
    <property type="entry name" value="Glycosidases"/>
    <property type="match status" value="1"/>
</dbReference>
<keyword evidence="2 6" id="KW-0378">Hydrolase</keyword>
<dbReference type="FunFam" id="3.20.20.80:FF:000004">
    <property type="entry name" value="Beta-glucosidase 6-phospho-beta-glucosidase"/>
    <property type="match status" value="1"/>
</dbReference>
<dbReference type="InterPro" id="IPR018120">
    <property type="entry name" value="Glyco_hydro_1_AS"/>
</dbReference>
<dbReference type="NCBIfam" id="NF007356">
    <property type="entry name" value="PRK09852.1"/>
    <property type="match status" value="1"/>
</dbReference>
<dbReference type="Pfam" id="PF00232">
    <property type="entry name" value="Glyco_hydro_1"/>
    <property type="match status" value="1"/>
</dbReference>
<dbReference type="GO" id="GO:0016052">
    <property type="term" value="P:carbohydrate catabolic process"/>
    <property type="evidence" value="ECO:0007669"/>
    <property type="project" value="TreeGrafter"/>
</dbReference>
<dbReference type="GO" id="GO:0008422">
    <property type="term" value="F:beta-glucosidase activity"/>
    <property type="evidence" value="ECO:0007669"/>
    <property type="project" value="TreeGrafter"/>
</dbReference>
<name>A0A1L8RAI1_9ENTE</name>
<protein>
    <submittedName>
        <fullName evidence="7">6-phospho-beta-glucosidase</fullName>
    </submittedName>
</protein>
<dbReference type="InterPro" id="IPR033132">
    <property type="entry name" value="GH_1_N_CS"/>
</dbReference>
<dbReference type="PRINTS" id="PR00131">
    <property type="entry name" value="GLHYDRLASE1"/>
</dbReference>